<evidence type="ECO:0000313" key="3">
    <source>
        <dbReference type="Proteomes" id="UP001175226"/>
    </source>
</evidence>
<proteinExistence type="predicted"/>
<feature type="chain" id="PRO_5041405389" description="Secreted protein" evidence="1">
    <location>
        <begin position="23"/>
        <end position="110"/>
    </location>
</feature>
<accession>A0AA39MI32</accession>
<evidence type="ECO:0000313" key="2">
    <source>
        <dbReference type="EMBL" id="KAK0435661.1"/>
    </source>
</evidence>
<protein>
    <recommendedName>
        <fullName evidence="4">Secreted protein</fullName>
    </recommendedName>
</protein>
<evidence type="ECO:0008006" key="4">
    <source>
        <dbReference type="Google" id="ProtNLM"/>
    </source>
</evidence>
<keyword evidence="3" id="KW-1185">Reference proteome</keyword>
<comment type="caution">
    <text evidence="2">The sequence shown here is derived from an EMBL/GenBank/DDBJ whole genome shotgun (WGS) entry which is preliminary data.</text>
</comment>
<name>A0AA39MI32_9AGAR</name>
<dbReference type="EMBL" id="JAUEPT010000061">
    <property type="protein sequence ID" value="KAK0435661.1"/>
    <property type="molecule type" value="Genomic_DNA"/>
</dbReference>
<dbReference type="AlphaFoldDB" id="A0AA39MI32"/>
<organism evidence="2 3">
    <name type="scientific">Armillaria borealis</name>
    <dbReference type="NCBI Taxonomy" id="47425"/>
    <lineage>
        <taxon>Eukaryota</taxon>
        <taxon>Fungi</taxon>
        <taxon>Dikarya</taxon>
        <taxon>Basidiomycota</taxon>
        <taxon>Agaricomycotina</taxon>
        <taxon>Agaricomycetes</taxon>
        <taxon>Agaricomycetidae</taxon>
        <taxon>Agaricales</taxon>
        <taxon>Marasmiineae</taxon>
        <taxon>Physalacriaceae</taxon>
        <taxon>Armillaria</taxon>
    </lineage>
</organism>
<feature type="signal peptide" evidence="1">
    <location>
        <begin position="1"/>
        <end position="22"/>
    </location>
</feature>
<gene>
    <name evidence="2" type="ORF">EV421DRAFT_1908537</name>
</gene>
<sequence length="110" mass="12308">MAMVEAWLFSCFCNLLRDFIFAALLKDMPGVTKSATSGFVSTFRPKVLSGQYDSVLAARLCATFAQSVVPATTGLKHDAPLHIHYPRRFYWGHRLTAYQQNVCIPPTLLL</sequence>
<keyword evidence="1" id="KW-0732">Signal</keyword>
<evidence type="ECO:0000256" key="1">
    <source>
        <dbReference type="SAM" id="SignalP"/>
    </source>
</evidence>
<dbReference type="Proteomes" id="UP001175226">
    <property type="component" value="Unassembled WGS sequence"/>
</dbReference>
<reference evidence="2" key="1">
    <citation type="submission" date="2023-06" db="EMBL/GenBank/DDBJ databases">
        <authorList>
            <consortium name="Lawrence Berkeley National Laboratory"/>
            <person name="Ahrendt S."/>
            <person name="Sahu N."/>
            <person name="Indic B."/>
            <person name="Wong-Bajracharya J."/>
            <person name="Merenyi Z."/>
            <person name="Ke H.-M."/>
            <person name="Monk M."/>
            <person name="Kocsube S."/>
            <person name="Drula E."/>
            <person name="Lipzen A."/>
            <person name="Balint B."/>
            <person name="Henrissat B."/>
            <person name="Andreopoulos B."/>
            <person name="Martin F.M."/>
            <person name="Harder C.B."/>
            <person name="Rigling D."/>
            <person name="Ford K.L."/>
            <person name="Foster G.D."/>
            <person name="Pangilinan J."/>
            <person name="Papanicolaou A."/>
            <person name="Barry K."/>
            <person name="LaButti K."/>
            <person name="Viragh M."/>
            <person name="Koriabine M."/>
            <person name="Yan M."/>
            <person name="Riley R."/>
            <person name="Champramary S."/>
            <person name="Plett K.L."/>
            <person name="Tsai I.J."/>
            <person name="Slot J."/>
            <person name="Sipos G."/>
            <person name="Plett J."/>
            <person name="Nagy L.G."/>
            <person name="Grigoriev I.V."/>
        </authorList>
    </citation>
    <scope>NUCLEOTIDE SEQUENCE</scope>
    <source>
        <strain evidence="2">FPL87.14</strain>
    </source>
</reference>